<dbReference type="GO" id="GO:0003677">
    <property type="term" value="F:DNA binding"/>
    <property type="evidence" value="ECO:0007669"/>
    <property type="project" value="UniProtKB-UniRule"/>
</dbReference>
<comment type="catalytic activity">
    <reaction evidence="5">
        <text>RNA(n) + a ribonucleoside 5'-triphosphate = RNA(n+1) + diphosphate</text>
        <dbReference type="Rhea" id="RHEA:21248"/>
        <dbReference type="Rhea" id="RHEA-COMP:14527"/>
        <dbReference type="Rhea" id="RHEA-COMP:17342"/>
        <dbReference type="ChEBI" id="CHEBI:33019"/>
        <dbReference type="ChEBI" id="CHEBI:61557"/>
        <dbReference type="ChEBI" id="CHEBI:140395"/>
        <dbReference type="EC" id="2.7.7.6"/>
    </reaction>
</comment>
<dbReference type="HAMAP" id="MF_01553">
    <property type="entry name" value="RNApol_bact_RpoY"/>
    <property type="match status" value="1"/>
</dbReference>
<evidence type="ECO:0000256" key="3">
    <source>
        <dbReference type="ARBA" id="ARBA00022695"/>
    </source>
</evidence>
<organism evidence="6 7">
    <name type="scientific">Halalkalibacter suaedae</name>
    <dbReference type="NCBI Taxonomy" id="2822140"/>
    <lineage>
        <taxon>Bacteria</taxon>
        <taxon>Bacillati</taxon>
        <taxon>Bacillota</taxon>
        <taxon>Bacilli</taxon>
        <taxon>Bacillales</taxon>
        <taxon>Bacillaceae</taxon>
        <taxon>Halalkalibacter</taxon>
    </lineage>
</organism>
<dbReference type="EC" id="2.7.7.6" evidence="5"/>
<comment type="similarity">
    <text evidence="5">Belongs to the RNA polymerase subunit epsilon family.</text>
</comment>
<keyword evidence="1 5" id="KW-0240">DNA-directed RNA polymerase</keyword>
<evidence type="ECO:0000256" key="2">
    <source>
        <dbReference type="ARBA" id="ARBA00022679"/>
    </source>
</evidence>
<dbReference type="Gene3D" id="3.10.20.730">
    <property type="entry name" value="RNAP, epsilon subunit-like"/>
    <property type="match status" value="1"/>
</dbReference>
<dbReference type="GO" id="GO:0003899">
    <property type="term" value="F:DNA-directed RNA polymerase activity"/>
    <property type="evidence" value="ECO:0007669"/>
    <property type="project" value="UniProtKB-UniRule"/>
</dbReference>
<comment type="function">
    <text evidence="5">A non-essential component of RNA polymerase (RNAP).</text>
</comment>
<comment type="caution">
    <text evidence="6">The sequence shown here is derived from an EMBL/GenBank/DDBJ whole genome shotgun (WGS) entry which is preliminary data.</text>
</comment>
<keyword evidence="3 5" id="KW-0548">Nucleotidyltransferase</keyword>
<evidence type="ECO:0000313" key="7">
    <source>
        <dbReference type="Proteomes" id="UP000678228"/>
    </source>
</evidence>
<dbReference type="EMBL" id="JAGKSQ010000005">
    <property type="protein sequence ID" value="MBP3952194.1"/>
    <property type="molecule type" value="Genomic_DNA"/>
</dbReference>
<evidence type="ECO:0000256" key="1">
    <source>
        <dbReference type="ARBA" id="ARBA00022478"/>
    </source>
</evidence>
<dbReference type="GO" id="GO:0000428">
    <property type="term" value="C:DNA-directed RNA polymerase complex"/>
    <property type="evidence" value="ECO:0007669"/>
    <property type="project" value="UniProtKB-KW"/>
</dbReference>
<reference evidence="6" key="1">
    <citation type="submission" date="2021-03" db="EMBL/GenBank/DDBJ databases">
        <title>Bacillus suaedae sp. nov., isolated from Suaeda aralocaspica.</title>
        <authorList>
            <person name="Lei R.F.R."/>
        </authorList>
    </citation>
    <scope>NUCLEOTIDE SEQUENCE</scope>
    <source>
        <strain evidence="6">YZJH907-2</strain>
    </source>
</reference>
<evidence type="ECO:0000256" key="5">
    <source>
        <dbReference type="HAMAP-Rule" id="MF_01553"/>
    </source>
</evidence>
<proteinExistence type="inferred from homology"/>
<evidence type="ECO:0000313" key="6">
    <source>
        <dbReference type="EMBL" id="MBP3952194.1"/>
    </source>
</evidence>
<name>A0A940X0P8_9BACI</name>
<comment type="subunit">
    <text evidence="5">RNAP is composed of a core of 2 alpha, a beta and a beta' subunit. The core is associated with a delta subunit, and at least one of epsilon or omega. When a sigma factor is associated with the core the holoenzyme is formed, which can initiate transcription.</text>
</comment>
<dbReference type="RefSeq" id="WP_210597885.1">
    <property type="nucleotide sequence ID" value="NZ_JAGKSQ010000005.1"/>
</dbReference>
<keyword evidence="4 5" id="KW-0804">Transcription</keyword>
<gene>
    <name evidence="5" type="primary">rpoY</name>
    <name evidence="6" type="ORF">J7W16_13715</name>
</gene>
<keyword evidence="2 5" id="KW-0808">Transferase</keyword>
<evidence type="ECO:0000256" key="4">
    <source>
        <dbReference type="ARBA" id="ARBA00023163"/>
    </source>
</evidence>
<sequence length="69" mass="8273">MIFKVYYQKKFNQVPVREFTETIFVEGESEADVRLKLVPRKYNIEFITPLSGAYLEYEQQSEDFKVETI</sequence>
<dbReference type="Proteomes" id="UP000678228">
    <property type="component" value="Unassembled WGS sequence"/>
</dbReference>
<dbReference type="NCBIfam" id="NF010188">
    <property type="entry name" value="PRK13667.1"/>
    <property type="match status" value="1"/>
</dbReference>
<dbReference type="AlphaFoldDB" id="A0A940X0P8"/>
<keyword evidence="7" id="KW-1185">Reference proteome</keyword>
<dbReference type="Pfam" id="PF07288">
    <property type="entry name" value="RpoY"/>
    <property type="match status" value="1"/>
</dbReference>
<dbReference type="InterPro" id="IPR009907">
    <property type="entry name" value="RpoY"/>
</dbReference>
<dbReference type="GO" id="GO:0006351">
    <property type="term" value="P:DNA-templated transcription"/>
    <property type="evidence" value="ECO:0007669"/>
    <property type="project" value="UniProtKB-UniRule"/>
</dbReference>
<accession>A0A940X0P8</accession>
<protein>
    <recommendedName>
        <fullName evidence="5">DNA-directed RNA polymerase subunit epsilon</fullName>
        <shortName evidence="5">RNAP epsilon subunit</shortName>
        <ecNumber evidence="5">2.7.7.6</ecNumber>
    </recommendedName>
    <alternativeName>
        <fullName evidence="5">RNA polymerase epsilon subunit</fullName>
    </alternativeName>
    <alternativeName>
        <fullName evidence="5">Transcriptase subunit epsilon</fullName>
    </alternativeName>
</protein>